<dbReference type="CDD" id="cd00130">
    <property type="entry name" value="PAS"/>
    <property type="match status" value="1"/>
</dbReference>
<keyword evidence="5" id="KW-0597">Phosphoprotein</keyword>
<sequence>MFILPLRYKTRIVPHFMPTDVIEAVPIPLIVVDGDRHILELNGPAQSLFGAAMVGRHYMTVIREPFCVQQVEAAINGRPSQAAELRRPIDEKERIFSLTASPRNEAGAVIALIDQTEAHDAERMRSDFVANVSHELKTPLTALSGLIETLSGAAQNDAEARGRFLGMMAEETSRMSRLVSDLLSLNRLEDADVITRRERLNLCDVIEAARRSLSDHAGARGISLVLQGCDAPAFLLGDADQLRQVFNNLIENAIKYGDENGTVTINVTREDHAALLRGPAIRVAVTDTGRGIGQEHIARLTERFYRVDRHRSRQVGGTGLGLAIVKHIIRRHRGWLRIASKVGKGSTFTVLLPAE</sequence>
<evidence type="ECO:0000256" key="7">
    <source>
        <dbReference type="ARBA" id="ARBA00022741"/>
    </source>
</evidence>
<evidence type="ECO:0000256" key="10">
    <source>
        <dbReference type="ARBA" id="ARBA00023012"/>
    </source>
</evidence>
<dbReference type="GO" id="GO:0000155">
    <property type="term" value="F:phosphorelay sensor kinase activity"/>
    <property type="evidence" value="ECO:0007669"/>
    <property type="project" value="InterPro"/>
</dbReference>
<dbReference type="Pfam" id="PF02518">
    <property type="entry name" value="HATPase_c"/>
    <property type="match status" value="1"/>
</dbReference>
<organism evidence="13 14">
    <name type="scientific">Notoacmeibacter ruber</name>
    <dbReference type="NCBI Taxonomy" id="2670375"/>
    <lineage>
        <taxon>Bacteria</taxon>
        <taxon>Pseudomonadati</taxon>
        <taxon>Pseudomonadota</taxon>
        <taxon>Alphaproteobacteria</taxon>
        <taxon>Hyphomicrobiales</taxon>
        <taxon>Notoacmeibacteraceae</taxon>
        <taxon>Notoacmeibacter</taxon>
    </lineage>
</organism>
<feature type="domain" description="Histidine kinase" evidence="12">
    <location>
        <begin position="131"/>
        <end position="355"/>
    </location>
</feature>
<evidence type="ECO:0000256" key="9">
    <source>
        <dbReference type="ARBA" id="ARBA00022840"/>
    </source>
</evidence>
<name>A0A3L7JBV8_9HYPH</name>
<dbReference type="Gene3D" id="1.10.287.130">
    <property type="match status" value="1"/>
</dbReference>
<evidence type="ECO:0000256" key="2">
    <source>
        <dbReference type="ARBA" id="ARBA00004236"/>
    </source>
</evidence>
<evidence type="ECO:0000259" key="12">
    <source>
        <dbReference type="PROSITE" id="PS50109"/>
    </source>
</evidence>
<dbReference type="PANTHER" id="PTHR45453">
    <property type="entry name" value="PHOSPHATE REGULON SENSOR PROTEIN PHOR"/>
    <property type="match status" value="1"/>
</dbReference>
<dbReference type="PANTHER" id="PTHR45453:SF1">
    <property type="entry name" value="PHOSPHATE REGULON SENSOR PROTEIN PHOR"/>
    <property type="match status" value="1"/>
</dbReference>
<keyword evidence="11" id="KW-0472">Membrane</keyword>
<dbReference type="InterPro" id="IPR013767">
    <property type="entry name" value="PAS_fold"/>
</dbReference>
<dbReference type="PRINTS" id="PR00344">
    <property type="entry name" value="BCTRLSENSOR"/>
</dbReference>
<dbReference type="FunFam" id="1.10.287.130:FF:000008">
    <property type="entry name" value="Two-component sensor histidine kinase"/>
    <property type="match status" value="1"/>
</dbReference>
<comment type="caution">
    <text evidence="13">The sequence shown here is derived from an EMBL/GenBank/DDBJ whole genome shotgun (WGS) entry which is preliminary data.</text>
</comment>
<evidence type="ECO:0000313" key="14">
    <source>
        <dbReference type="Proteomes" id="UP000281094"/>
    </source>
</evidence>
<evidence type="ECO:0000256" key="6">
    <source>
        <dbReference type="ARBA" id="ARBA00022679"/>
    </source>
</evidence>
<dbReference type="GO" id="GO:0005524">
    <property type="term" value="F:ATP binding"/>
    <property type="evidence" value="ECO:0007669"/>
    <property type="project" value="UniProtKB-KW"/>
</dbReference>
<dbReference type="Pfam" id="PF00512">
    <property type="entry name" value="HisKA"/>
    <property type="match status" value="1"/>
</dbReference>
<evidence type="ECO:0000313" key="13">
    <source>
        <dbReference type="EMBL" id="RLQ88238.1"/>
    </source>
</evidence>
<keyword evidence="9" id="KW-0067">ATP-binding</keyword>
<dbReference type="InterPro" id="IPR004358">
    <property type="entry name" value="Sig_transdc_His_kin-like_C"/>
</dbReference>
<evidence type="ECO:0000256" key="11">
    <source>
        <dbReference type="ARBA" id="ARBA00023136"/>
    </source>
</evidence>
<dbReference type="GO" id="GO:0006355">
    <property type="term" value="P:regulation of DNA-templated transcription"/>
    <property type="evidence" value="ECO:0007669"/>
    <property type="project" value="InterPro"/>
</dbReference>
<protein>
    <recommendedName>
        <fullName evidence="3">histidine kinase</fullName>
        <ecNumber evidence="3">2.7.13.3</ecNumber>
    </recommendedName>
</protein>
<dbReference type="GO" id="GO:0005886">
    <property type="term" value="C:plasma membrane"/>
    <property type="evidence" value="ECO:0007669"/>
    <property type="project" value="UniProtKB-SubCell"/>
</dbReference>
<reference evidence="13 14" key="1">
    <citation type="submission" date="2018-10" db="EMBL/GenBank/DDBJ databases">
        <title>Notoacmeibacter sp. M2BS9Y-3-1, whole genome shotgun sequence.</title>
        <authorList>
            <person name="Tuo L."/>
        </authorList>
    </citation>
    <scope>NUCLEOTIDE SEQUENCE [LARGE SCALE GENOMIC DNA]</scope>
    <source>
        <strain evidence="13 14">M2BS9Y-3-1</strain>
    </source>
</reference>
<dbReference type="CDD" id="cd00082">
    <property type="entry name" value="HisKA"/>
    <property type="match status" value="1"/>
</dbReference>
<dbReference type="SUPFAM" id="SSF55785">
    <property type="entry name" value="PYP-like sensor domain (PAS domain)"/>
    <property type="match status" value="1"/>
</dbReference>
<evidence type="ECO:0000256" key="4">
    <source>
        <dbReference type="ARBA" id="ARBA00022475"/>
    </source>
</evidence>
<comment type="subcellular location">
    <subcellularLocation>
        <location evidence="2">Cell membrane</location>
    </subcellularLocation>
</comment>
<keyword evidence="7" id="KW-0547">Nucleotide-binding</keyword>
<keyword evidence="6" id="KW-0808">Transferase</keyword>
<dbReference type="InterPro" id="IPR005467">
    <property type="entry name" value="His_kinase_dom"/>
</dbReference>
<evidence type="ECO:0000256" key="8">
    <source>
        <dbReference type="ARBA" id="ARBA00022777"/>
    </source>
</evidence>
<keyword evidence="4" id="KW-1003">Cell membrane</keyword>
<dbReference type="InterPro" id="IPR003594">
    <property type="entry name" value="HATPase_dom"/>
</dbReference>
<dbReference type="EC" id="2.7.13.3" evidence="3"/>
<dbReference type="SMART" id="SM00388">
    <property type="entry name" value="HisKA"/>
    <property type="match status" value="1"/>
</dbReference>
<dbReference type="FunFam" id="3.30.565.10:FF:000006">
    <property type="entry name" value="Sensor histidine kinase WalK"/>
    <property type="match status" value="1"/>
</dbReference>
<evidence type="ECO:0000256" key="5">
    <source>
        <dbReference type="ARBA" id="ARBA00022553"/>
    </source>
</evidence>
<evidence type="ECO:0000256" key="1">
    <source>
        <dbReference type="ARBA" id="ARBA00000085"/>
    </source>
</evidence>
<dbReference type="Pfam" id="PF00989">
    <property type="entry name" value="PAS"/>
    <property type="match status" value="1"/>
</dbReference>
<dbReference type="SUPFAM" id="SSF55874">
    <property type="entry name" value="ATPase domain of HSP90 chaperone/DNA topoisomerase II/histidine kinase"/>
    <property type="match status" value="1"/>
</dbReference>
<dbReference type="GO" id="GO:0016036">
    <property type="term" value="P:cellular response to phosphate starvation"/>
    <property type="evidence" value="ECO:0007669"/>
    <property type="project" value="TreeGrafter"/>
</dbReference>
<dbReference type="AlphaFoldDB" id="A0A3L7JBV8"/>
<dbReference type="InterPro" id="IPR036097">
    <property type="entry name" value="HisK_dim/P_sf"/>
</dbReference>
<dbReference type="InterPro" id="IPR000014">
    <property type="entry name" value="PAS"/>
</dbReference>
<dbReference type="Proteomes" id="UP000281094">
    <property type="component" value="Unassembled WGS sequence"/>
</dbReference>
<dbReference type="Gene3D" id="3.30.450.20">
    <property type="entry name" value="PAS domain"/>
    <property type="match status" value="1"/>
</dbReference>
<gene>
    <name evidence="13" type="ORF">D8780_08500</name>
</gene>
<keyword evidence="14" id="KW-1185">Reference proteome</keyword>
<dbReference type="InterPro" id="IPR003661">
    <property type="entry name" value="HisK_dim/P_dom"/>
</dbReference>
<dbReference type="InterPro" id="IPR036890">
    <property type="entry name" value="HATPase_C_sf"/>
</dbReference>
<accession>A0A3L7JBV8</accession>
<proteinExistence type="predicted"/>
<dbReference type="EMBL" id="RCWN01000001">
    <property type="protein sequence ID" value="RLQ88238.1"/>
    <property type="molecule type" value="Genomic_DNA"/>
</dbReference>
<evidence type="ECO:0000256" key="3">
    <source>
        <dbReference type="ARBA" id="ARBA00012438"/>
    </source>
</evidence>
<keyword evidence="8" id="KW-0418">Kinase</keyword>
<dbReference type="InterPro" id="IPR035965">
    <property type="entry name" value="PAS-like_dom_sf"/>
</dbReference>
<dbReference type="SMART" id="SM00387">
    <property type="entry name" value="HATPase_c"/>
    <property type="match status" value="1"/>
</dbReference>
<dbReference type="SUPFAM" id="SSF47384">
    <property type="entry name" value="Homodimeric domain of signal transducing histidine kinase"/>
    <property type="match status" value="1"/>
</dbReference>
<comment type="catalytic activity">
    <reaction evidence="1">
        <text>ATP + protein L-histidine = ADP + protein N-phospho-L-histidine.</text>
        <dbReference type="EC" id="2.7.13.3"/>
    </reaction>
</comment>
<keyword evidence="10" id="KW-0902">Two-component regulatory system</keyword>
<dbReference type="PROSITE" id="PS50109">
    <property type="entry name" value="HIS_KIN"/>
    <property type="match status" value="1"/>
</dbReference>
<dbReference type="Gene3D" id="3.30.565.10">
    <property type="entry name" value="Histidine kinase-like ATPase, C-terminal domain"/>
    <property type="match status" value="1"/>
</dbReference>
<dbReference type="GO" id="GO:0004721">
    <property type="term" value="F:phosphoprotein phosphatase activity"/>
    <property type="evidence" value="ECO:0007669"/>
    <property type="project" value="TreeGrafter"/>
</dbReference>
<dbReference type="InterPro" id="IPR050351">
    <property type="entry name" value="BphY/WalK/GraS-like"/>
</dbReference>